<reference evidence="2" key="1">
    <citation type="journal article" date="2019" name="Int. J. Syst. Evol. Microbiol.">
        <title>The Global Catalogue of Microorganisms (GCM) 10K type strain sequencing project: providing services to taxonomists for standard genome sequencing and annotation.</title>
        <authorList>
            <consortium name="The Broad Institute Genomics Platform"/>
            <consortium name="The Broad Institute Genome Sequencing Center for Infectious Disease"/>
            <person name="Wu L."/>
            <person name="Ma J."/>
        </authorList>
    </citation>
    <scope>NUCLEOTIDE SEQUENCE [LARGE SCALE GENOMIC DNA]</scope>
    <source>
        <strain evidence="2">JCM 17759</strain>
    </source>
</reference>
<name>A0ABP8MTC2_9BACT</name>
<protein>
    <submittedName>
        <fullName evidence="1">Uncharacterized protein</fullName>
    </submittedName>
</protein>
<keyword evidence="2" id="KW-1185">Reference proteome</keyword>
<proteinExistence type="predicted"/>
<evidence type="ECO:0000313" key="2">
    <source>
        <dbReference type="Proteomes" id="UP001500840"/>
    </source>
</evidence>
<dbReference type="Proteomes" id="UP001500840">
    <property type="component" value="Unassembled WGS sequence"/>
</dbReference>
<evidence type="ECO:0000313" key="1">
    <source>
        <dbReference type="EMBL" id="GAA4454518.1"/>
    </source>
</evidence>
<comment type="caution">
    <text evidence="1">The sequence shown here is derived from an EMBL/GenBank/DDBJ whole genome shotgun (WGS) entry which is preliminary data.</text>
</comment>
<dbReference type="EMBL" id="BAABGA010000035">
    <property type="protein sequence ID" value="GAA4454518.1"/>
    <property type="molecule type" value="Genomic_DNA"/>
</dbReference>
<sequence>MPYLAYNSLDFAMMLKLAGGGIYTAGKICFDANGNRWSGQNWMARLPIQRDQKHRR</sequence>
<gene>
    <name evidence="1" type="ORF">GCM10023156_27100</name>
</gene>
<accession>A0ABP8MTC2</accession>
<organism evidence="1 2">
    <name type="scientific">Novipirellula rosea</name>
    <dbReference type="NCBI Taxonomy" id="1031540"/>
    <lineage>
        <taxon>Bacteria</taxon>
        <taxon>Pseudomonadati</taxon>
        <taxon>Planctomycetota</taxon>
        <taxon>Planctomycetia</taxon>
        <taxon>Pirellulales</taxon>
        <taxon>Pirellulaceae</taxon>
        <taxon>Novipirellula</taxon>
    </lineage>
</organism>